<dbReference type="InterPro" id="IPR036291">
    <property type="entry name" value="NAD(P)-bd_dom_sf"/>
</dbReference>
<evidence type="ECO:0000256" key="1">
    <source>
        <dbReference type="ARBA" id="ARBA00006484"/>
    </source>
</evidence>
<keyword evidence="2" id="KW-0560">Oxidoreductase</keyword>
<dbReference type="PRINTS" id="PR00081">
    <property type="entry name" value="GDHRDH"/>
</dbReference>
<reference evidence="3 4" key="1">
    <citation type="submission" date="2018-03" db="EMBL/GenBank/DDBJ databases">
        <title>Genomic Encyclopedia of Archaeal and Bacterial Type Strains, Phase II (KMG-II): from individual species to whole genera.</title>
        <authorList>
            <person name="Goeker M."/>
        </authorList>
    </citation>
    <scope>NUCLEOTIDE SEQUENCE [LARGE SCALE GENOMIC DNA]</scope>
    <source>
        <strain evidence="3 4">DSM 18107</strain>
    </source>
</reference>
<dbReference type="Gene3D" id="3.40.50.720">
    <property type="entry name" value="NAD(P)-binding Rossmann-like Domain"/>
    <property type="match status" value="1"/>
</dbReference>
<dbReference type="PANTHER" id="PTHR43477:SF1">
    <property type="entry name" value="DIHYDROANTICAPSIN 7-DEHYDROGENASE"/>
    <property type="match status" value="1"/>
</dbReference>
<sequence>MTKHISHQKIVVAGGTSGIGLATARMLLELSGNVTVTGRDQKKIDALHSSDPALKVVALDSTDKDELANFFSSVGHFDHLIITLSGAKGGGLFQELSLDDLREGFEKKFWPYLQTIQAALPFLKKNGSITILTASSTTARLPGTAGLAAINGALEVMVPILAKDLKPIRVNAISPGVIDTPWWNFLNEADKQATFEQLSTQVAVGRVGTAEEIASAIVGVVTNTYINGSIIFCNGGLS</sequence>
<accession>A0A2P8GNI6</accession>
<dbReference type="RefSeq" id="WP_106600694.1">
    <property type="nucleotide sequence ID" value="NZ_PYGK01000001.1"/>
</dbReference>
<proteinExistence type="inferred from homology"/>
<dbReference type="PANTHER" id="PTHR43477">
    <property type="entry name" value="DIHYDROANTICAPSIN 7-DEHYDROGENASE"/>
    <property type="match status" value="1"/>
</dbReference>
<dbReference type="Pfam" id="PF13561">
    <property type="entry name" value="adh_short_C2"/>
    <property type="match status" value="1"/>
</dbReference>
<comment type="similarity">
    <text evidence="1">Belongs to the short-chain dehydrogenases/reductases (SDR) family.</text>
</comment>
<evidence type="ECO:0000313" key="4">
    <source>
        <dbReference type="Proteomes" id="UP000240978"/>
    </source>
</evidence>
<dbReference type="SUPFAM" id="SSF51735">
    <property type="entry name" value="NAD(P)-binding Rossmann-fold domains"/>
    <property type="match status" value="1"/>
</dbReference>
<dbReference type="OrthoDB" id="9806974at2"/>
<gene>
    <name evidence="3" type="ORF">CLV42_101288</name>
</gene>
<dbReference type="Proteomes" id="UP000240978">
    <property type="component" value="Unassembled WGS sequence"/>
</dbReference>
<protein>
    <submittedName>
        <fullName evidence="3">NAD(P)-dependent dehydrogenase (Short-subunit alcohol dehydrogenase family)</fullName>
    </submittedName>
</protein>
<organism evidence="3 4">
    <name type="scientific">Chitinophaga ginsengisoli</name>
    <dbReference type="NCBI Taxonomy" id="363837"/>
    <lineage>
        <taxon>Bacteria</taxon>
        <taxon>Pseudomonadati</taxon>
        <taxon>Bacteroidota</taxon>
        <taxon>Chitinophagia</taxon>
        <taxon>Chitinophagales</taxon>
        <taxon>Chitinophagaceae</taxon>
        <taxon>Chitinophaga</taxon>
    </lineage>
</organism>
<dbReference type="InterPro" id="IPR051122">
    <property type="entry name" value="SDR_DHRS6-like"/>
</dbReference>
<keyword evidence="4" id="KW-1185">Reference proteome</keyword>
<dbReference type="GO" id="GO:0016491">
    <property type="term" value="F:oxidoreductase activity"/>
    <property type="evidence" value="ECO:0007669"/>
    <property type="project" value="UniProtKB-KW"/>
</dbReference>
<dbReference type="EMBL" id="PYGK01000001">
    <property type="protein sequence ID" value="PSL35528.1"/>
    <property type="molecule type" value="Genomic_DNA"/>
</dbReference>
<dbReference type="AlphaFoldDB" id="A0A2P8GNI6"/>
<comment type="caution">
    <text evidence="3">The sequence shown here is derived from an EMBL/GenBank/DDBJ whole genome shotgun (WGS) entry which is preliminary data.</text>
</comment>
<name>A0A2P8GNI6_9BACT</name>
<evidence type="ECO:0000313" key="3">
    <source>
        <dbReference type="EMBL" id="PSL35528.1"/>
    </source>
</evidence>
<evidence type="ECO:0000256" key="2">
    <source>
        <dbReference type="ARBA" id="ARBA00023002"/>
    </source>
</evidence>
<dbReference type="InterPro" id="IPR002347">
    <property type="entry name" value="SDR_fam"/>
</dbReference>